<keyword evidence="1" id="KW-1133">Transmembrane helix</keyword>
<evidence type="ECO:0000313" key="2">
    <source>
        <dbReference type="EMBL" id="ADI21461.1"/>
    </source>
</evidence>
<dbReference type="Gene3D" id="3.30.70.1430">
    <property type="entry name" value="Multidrug efflux transporter AcrB pore domain"/>
    <property type="match status" value="2"/>
</dbReference>
<keyword evidence="1" id="KW-0472">Membrane</keyword>
<feature type="transmembrane region" description="Helical" evidence="1">
    <location>
        <begin position="917"/>
        <end position="938"/>
    </location>
</feature>
<keyword evidence="1" id="KW-0812">Transmembrane</keyword>
<feature type="transmembrane region" description="Helical" evidence="1">
    <location>
        <begin position="338"/>
        <end position="357"/>
    </location>
</feature>
<accession>E7C1Y7</accession>
<proteinExistence type="predicted"/>
<dbReference type="PANTHER" id="PTHR32063">
    <property type="match status" value="1"/>
</dbReference>
<feature type="transmembrane region" description="Helical" evidence="1">
    <location>
        <begin position="391"/>
        <end position="410"/>
    </location>
</feature>
<dbReference type="InterPro" id="IPR001036">
    <property type="entry name" value="Acrflvin-R"/>
</dbReference>
<dbReference type="AlphaFoldDB" id="E7C1Y7"/>
<sequence>MNPIIIFLNRPRVFLLSLIFITLSGLFALNSLPRQENPELAQRWSIVKVEFPGASPARIETLILEPLEAKLREVFEVRRLISNAYNGYSTSLVEIKHDVDPALIEDVWSEVQDKIDQSLPLLPIESKVELIRSSGPPTTLLYGIVWNGLGDAPKILMTRVATDLKQKLAFEAGTEKAFTFGGANEEILIEVDNNKLSNMGISLSELSNLLSSADNKKPIGTINNDSQQILVKSLENFRTLDEIKSIPIKVFNNTEIVTIGDVASITKAPSNPVEEIILLDGEPTVLVEVRAAFRQRIDDYVERVDGLVKQINRGLPQEIVIQKIYDESSYLESRFSGLSFSVIFAIAIVIGVSYLLLGLRSAIIVGTTIPLAIFLVLFGCNIIGLPLHQTSITGIIIALGLLIDNAIIMVEDYKFRRRSGNAPRESALKSFNHLWVPLAAATATTVLAFLPIASGKGPSTEFVGGMAVTVIFSITSSFLLALFVTPVLLNYMEKIEYFKDNKLALEGYSNAKLRMDYKTFLTWCFDKPHRGIMLSLILPAIGFLSFPSIDHDFFPELDRNMFRVIVELPPNSSIELTEKRIQQLRESIYQEADFKIESDTWYVGRNLPRILYNVIGGDTPLGNNHVADAFFISGDYHSMKKNLPKLAKSIVMNNPDIKIIINKFDSGPPVFASIEYRLMGDNTSVLRELGSKLELILSTGSNVYLTKSELSQTSANVQIKFDESKLSVSNINNDYFTRELSIATQGKFVGTMLDGNKEIPVRIRGQRYQSIEDVIKFIVFPNNSTIDFAGSYGDLKISAMPSVLTRFKGVKQNGIQAWIWPGELPSETEISIKKDVQDFIDNLPQGYSIEVSGEAAERSESRSQIFSSATIFFILIGIALISALNSFRETMLILSVAIMCLGLAFIGLVIGQANFGFMSLVGAVGLIGLSINDSIIVLSHLKEQNSDKNINKKEVVDVVIRSSRHIFTTSLTTFGGLLPVLIFSVLYQPLAWAMAAGVLGATFTALLYIPSMYIIKSKIT</sequence>
<dbReference type="Pfam" id="PF00873">
    <property type="entry name" value="ACR_tran"/>
    <property type="match status" value="1"/>
</dbReference>
<dbReference type="InterPro" id="IPR027463">
    <property type="entry name" value="AcrB_DN_DC_subdom"/>
</dbReference>
<dbReference type="SUPFAM" id="SSF82866">
    <property type="entry name" value="Multidrug efflux transporter AcrB transmembrane domain"/>
    <property type="match status" value="2"/>
</dbReference>
<dbReference type="GO" id="GO:0005886">
    <property type="term" value="C:plasma membrane"/>
    <property type="evidence" value="ECO:0007669"/>
    <property type="project" value="TreeGrafter"/>
</dbReference>
<dbReference type="Gene3D" id="3.30.70.1440">
    <property type="entry name" value="Multidrug efflux transporter AcrB pore domain"/>
    <property type="match status" value="1"/>
</dbReference>
<dbReference type="EMBL" id="GU567955">
    <property type="protein sequence ID" value="ADI21461.1"/>
    <property type="molecule type" value="Genomic_DNA"/>
</dbReference>
<feature type="transmembrane region" description="Helical" evidence="1">
    <location>
        <begin position="531"/>
        <end position="549"/>
    </location>
</feature>
<dbReference type="Gene3D" id="3.30.2090.10">
    <property type="entry name" value="Multidrug efflux transporter AcrB TolC docking domain, DN and DC subdomains"/>
    <property type="match status" value="2"/>
</dbReference>
<feature type="transmembrane region" description="Helical" evidence="1">
    <location>
        <begin position="865"/>
        <end position="884"/>
    </location>
</feature>
<feature type="transmembrane region" description="Helical" evidence="1">
    <location>
        <begin position="431"/>
        <end position="453"/>
    </location>
</feature>
<dbReference type="GO" id="GO:0042910">
    <property type="term" value="F:xenobiotic transmembrane transporter activity"/>
    <property type="evidence" value="ECO:0007669"/>
    <property type="project" value="TreeGrafter"/>
</dbReference>
<dbReference type="PRINTS" id="PR00702">
    <property type="entry name" value="ACRIFLAVINRP"/>
</dbReference>
<feature type="transmembrane region" description="Helical" evidence="1">
    <location>
        <begin position="364"/>
        <end position="385"/>
    </location>
</feature>
<name>E7C1Y7_9GAMM</name>
<feature type="transmembrane region" description="Helical" evidence="1">
    <location>
        <begin position="992"/>
        <end position="1015"/>
    </location>
</feature>
<reference evidence="2" key="1">
    <citation type="submission" date="2010-01" db="EMBL/GenBank/DDBJ databases">
        <title>Genome fragments of uncultured bacteria from the North Pacific subtropical Gyre.</title>
        <authorList>
            <person name="Pham V.D."/>
            <person name="Delong E.F."/>
        </authorList>
    </citation>
    <scope>NUCLEOTIDE SEQUENCE</scope>
</reference>
<dbReference type="PANTHER" id="PTHR32063:SF18">
    <property type="entry name" value="CATION EFFLUX SYSTEM PROTEIN"/>
    <property type="match status" value="1"/>
</dbReference>
<protein>
    <submittedName>
        <fullName evidence="2">Cation/multidrug efflux pump</fullName>
    </submittedName>
</protein>
<dbReference type="Gene3D" id="3.30.70.1320">
    <property type="entry name" value="Multidrug efflux transporter AcrB pore domain like"/>
    <property type="match status" value="1"/>
</dbReference>
<feature type="transmembrane region" description="Helical" evidence="1">
    <location>
        <begin position="966"/>
        <end position="986"/>
    </location>
</feature>
<organism evidence="2">
    <name type="scientific">uncultured gamma proteobacterium HF0070_10G19</name>
    <dbReference type="NCBI Taxonomy" id="723565"/>
    <lineage>
        <taxon>Bacteria</taxon>
        <taxon>Pseudomonadati</taxon>
        <taxon>Pseudomonadota</taxon>
        <taxon>Gammaproteobacteria</taxon>
        <taxon>environmental samples</taxon>
    </lineage>
</organism>
<evidence type="ECO:0000256" key="1">
    <source>
        <dbReference type="SAM" id="Phobius"/>
    </source>
</evidence>
<feature type="transmembrane region" description="Helical" evidence="1">
    <location>
        <begin position="891"/>
        <end position="911"/>
    </location>
</feature>
<dbReference type="Gene3D" id="1.20.1640.10">
    <property type="entry name" value="Multidrug efflux transporter AcrB transmembrane domain"/>
    <property type="match status" value="2"/>
</dbReference>
<feature type="transmembrane region" description="Helical" evidence="1">
    <location>
        <begin position="465"/>
        <end position="489"/>
    </location>
</feature>
<dbReference type="SUPFAM" id="SSF82714">
    <property type="entry name" value="Multidrug efflux transporter AcrB TolC docking domain, DN and DC subdomains"/>
    <property type="match status" value="1"/>
</dbReference>
<dbReference type="SUPFAM" id="SSF82693">
    <property type="entry name" value="Multidrug efflux transporter AcrB pore domain, PN1, PN2, PC1 and PC2 subdomains"/>
    <property type="match status" value="2"/>
</dbReference>